<dbReference type="EMBL" id="DXIQ01000027">
    <property type="protein sequence ID" value="HIV38209.1"/>
    <property type="molecule type" value="Genomic_DNA"/>
</dbReference>
<reference evidence="1" key="1">
    <citation type="journal article" date="2021" name="PeerJ">
        <title>Extensive microbial diversity within the chicken gut microbiome revealed by metagenomics and culture.</title>
        <authorList>
            <person name="Gilroy R."/>
            <person name="Ravi A."/>
            <person name="Getino M."/>
            <person name="Pursley I."/>
            <person name="Horton D.L."/>
            <person name="Alikhan N.F."/>
            <person name="Baker D."/>
            <person name="Gharbi K."/>
            <person name="Hall N."/>
            <person name="Watson M."/>
            <person name="Adriaenssens E.M."/>
            <person name="Foster-Nyarko E."/>
            <person name="Jarju S."/>
            <person name="Secka A."/>
            <person name="Antonio M."/>
            <person name="Oren A."/>
            <person name="Chaudhuri R.R."/>
            <person name="La Ragione R."/>
            <person name="Hildebrand F."/>
            <person name="Pallen M.J."/>
        </authorList>
    </citation>
    <scope>NUCLEOTIDE SEQUENCE</scope>
    <source>
        <strain evidence="1">CHK195-9823</strain>
    </source>
</reference>
<comment type="caution">
    <text evidence="1">The sequence shown here is derived from an EMBL/GenBank/DDBJ whole genome shotgun (WGS) entry which is preliminary data.</text>
</comment>
<gene>
    <name evidence="1" type="ORF">H9747_04320</name>
</gene>
<evidence type="ECO:0000313" key="1">
    <source>
        <dbReference type="EMBL" id="HIV38209.1"/>
    </source>
</evidence>
<reference evidence="1" key="2">
    <citation type="submission" date="2021-04" db="EMBL/GenBank/DDBJ databases">
        <authorList>
            <person name="Gilroy R."/>
        </authorList>
    </citation>
    <scope>NUCLEOTIDE SEQUENCE</scope>
    <source>
        <strain evidence="1">CHK195-9823</strain>
    </source>
</reference>
<evidence type="ECO:0000313" key="2">
    <source>
        <dbReference type="Proteomes" id="UP000886814"/>
    </source>
</evidence>
<accession>A0A9D1PBI3</accession>
<dbReference type="AlphaFoldDB" id="A0A9D1PBI3"/>
<sequence length="66" mass="8000">MLQNLKDAGCGRELIRKFMEIPQSREEEQINLLTAHREKLLHKIHKEERQITCLDYLIYQIEHRKA</sequence>
<proteinExistence type="predicted"/>
<protein>
    <submittedName>
        <fullName evidence="1">Uncharacterized protein</fullName>
    </submittedName>
</protein>
<dbReference type="Proteomes" id="UP000886814">
    <property type="component" value="Unassembled WGS sequence"/>
</dbReference>
<name>A0A9D1PBI3_9FIRM</name>
<organism evidence="1 2">
    <name type="scientific">Candidatus Blautia stercorigallinarum</name>
    <dbReference type="NCBI Taxonomy" id="2838501"/>
    <lineage>
        <taxon>Bacteria</taxon>
        <taxon>Bacillati</taxon>
        <taxon>Bacillota</taxon>
        <taxon>Clostridia</taxon>
        <taxon>Lachnospirales</taxon>
        <taxon>Lachnospiraceae</taxon>
        <taxon>Blautia</taxon>
    </lineage>
</organism>